<dbReference type="RefSeq" id="WP_034933849.1">
    <property type="nucleotide sequence ID" value="NZ_JFHN01000018.1"/>
</dbReference>
<protein>
    <submittedName>
        <fullName evidence="1">Secretion protein EspJ</fullName>
    </submittedName>
</protein>
<keyword evidence="2" id="KW-1185">Reference proteome</keyword>
<dbReference type="SUPFAM" id="SSF56399">
    <property type="entry name" value="ADP-ribosylation"/>
    <property type="match status" value="1"/>
</dbReference>
<comment type="caution">
    <text evidence="1">The sequence shown here is derived from an EMBL/GenBank/DDBJ whole genome shotgun (WGS) entry which is preliminary data.</text>
</comment>
<dbReference type="EMBL" id="JFHN01000018">
    <property type="protein sequence ID" value="EXU77134.1"/>
    <property type="molecule type" value="Genomic_DNA"/>
</dbReference>
<name>A0A014MG99_9GAMM</name>
<sequence>MSFIKTCFSPLTNIFSLRCRSYEVSKGNAVNKFAENIFSVKNSPVELLTYRSADLSKERFITQNILSRFDISENFVAVRVQEDKFTDLKNKTIQGHKKTVATVRDWYNPYKNYLGISMGKLKSSSDVANKESRESINVMLMEKNEFKNKILNQDNLQSQYGGNENKSWVVAPLKDFLDKGAKVYPDESSALRLGQPFIITLPEKTKVNVEIYPVRKK</sequence>
<dbReference type="PATRIC" id="fig|69222.5.peg.461"/>
<dbReference type="AlphaFoldDB" id="A0A014MG99"/>
<evidence type="ECO:0000313" key="1">
    <source>
        <dbReference type="EMBL" id="EXU77134.1"/>
    </source>
</evidence>
<organism evidence="1 2">
    <name type="scientific">Erwinia mallotivora</name>
    <dbReference type="NCBI Taxonomy" id="69222"/>
    <lineage>
        <taxon>Bacteria</taxon>
        <taxon>Pseudomonadati</taxon>
        <taxon>Pseudomonadota</taxon>
        <taxon>Gammaproteobacteria</taxon>
        <taxon>Enterobacterales</taxon>
        <taxon>Erwiniaceae</taxon>
        <taxon>Erwinia</taxon>
    </lineage>
</organism>
<evidence type="ECO:0000313" key="2">
    <source>
        <dbReference type="Proteomes" id="UP000019918"/>
    </source>
</evidence>
<gene>
    <name evidence="1" type="ORF">BG55_02140</name>
</gene>
<reference evidence="1 2" key="1">
    <citation type="submission" date="2014-02" db="EMBL/GenBank/DDBJ databases">
        <title>Draft genome of Erwinia mallotivora strain BT-MARDI, a papaya dieback pathogen.</title>
        <authorList>
            <person name="Redzuan R."/>
            <person name="Abu Bakar N."/>
            <person name="Badrun R."/>
            <person name="Mohd Raih M.F."/>
            <person name="Rozano L."/>
            <person name="Mat Amin N."/>
        </authorList>
    </citation>
    <scope>NUCLEOTIDE SEQUENCE [LARGE SCALE GENOMIC DNA]</scope>
    <source>
        <strain evidence="1 2">BT-MARDI</strain>
    </source>
</reference>
<proteinExistence type="predicted"/>
<accession>A0A014MG99</accession>
<dbReference type="NCBIfam" id="NF033643">
    <property type="entry name" value="EspJ_gen"/>
    <property type="match status" value="1"/>
</dbReference>
<dbReference type="OrthoDB" id="6629571at2"/>
<dbReference type="Proteomes" id="UP000019918">
    <property type="component" value="Unassembled WGS sequence"/>
</dbReference>